<feature type="compositionally biased region" description="Basic and acidic residues" evidence="2">
    <location>
        <begin position="32"/>
        <end position="41"/>
    </location>
</feature>
<reference evidence="4 5" key="1">
    <citation type="submission" date="2017-06" db="EMBL/GenBank/DDBJ databases">
        <title>Ant-infecting Ophiocordyceps genomes reveal a high diversity of potential behavioral manipulation genes and a possible major role for enterotoxins.</title>
        <authorList>
            <person name="De Bekker C."/>
            <person name="Evans H.C."/>
            <person name="Brachmann A."/>
            <person name="Hughes D.P."/>
        </authorList>
    </citation>
    <scope>NUCLEOTIDE SEQUENCE [LARGE SCALE GENOMIC DNA]</scope>
    <source>
        <strain evidence="4 5">Map64</strain>
    </source>
</reference>
<feature type="compositionally biased region" description="Polar residues" evidence="2">
    <location>
        <begin position="96"/>
        <end position="112"/>
    </location>
</feature>
<dbReference type="InterPro" id="IPR004274">
    <property type="entry name" value="FCP1_dom"/>
</dbReference>
<evidence type="ECO:0000259" key="3">
    <source>
        <dbReference type="PROSITE" id="PS50969"/>
    </source>
</evidence>
<feature type="compositionally biased region" description="Basic and acidic residues" evidence="2">
    <location>
        <begin position="57"/>
        <end position="76"/>
    </location>
</feature>
<dbReference type="OrthoDB" id="1711508at2759"/>
<proteinExistence type="inferred from homology"/>
<comment type="similarity">
    <text evidence="1">Belongs to the TIM50 family.</text>
</comment>
<feature type="region of interest" description="Disordered" evidence="2">
    <location>
        <begin position="171"/>
        <end position="191"/>
    </location>
</feature>
<gene>
    <name evidence="4" type="ORF">CDD81_7371</name>
</gene>
<evidence type="ECO:0000256" key="1">
    <source>
        <dbReference type="RuleBase" id="RU365079"/>
    </source>
</evidence>
<feature type="compositionally biased region" description="Pro residues" evidence="2">
    <location>
        <begin position="47"/>
        <end position="56"/>
    </location>
</feature>
<keyword evidence="1" id="KW-0809">Transit peptide</keyword>
<accession>A0A2C5Y0G4</accession>
<dbReference type="Pfam" id="PF03031">
    <property type="entry name" value="NIF"/>
    <property type="match status" value="1"/>
</dbReference>
<dbReference type="EMBL" id="NJET01000079">
    <property type="protein sequence ID" value="PHH62177.1"/>
    <property type="molecule type" value="Genomic_DNA"/>
</dbReference>
<comment type="caution">
    <text evidence="4">The sequence shown here is derived from an EMBL/GenBank/DDBJ whole genome shotgun (WGS) entry which is preliminary data.</text>
</comment>
<keyword evidence="1" id="KW-0813">Transport</keyword>
<dbReference type="STRING" id="1399860.A0A2C5Y0G4"/>
<feature type="region of interest" description="Disordered" evidence="2">
    <location>
        <begin position="252"/>
        <end position="292"/>
    </location>
</feature>
<comment type="function">
    <text evidence="1">Essential component of the TIM23 complex, a complex that mediates the translocation of transit peptide-containing proteins across the mitochondrial inner membrane.</text>
</comment>
<evidence type="ECO:0000256" key="2">
    <source>
        <dbReference type="SAM" id="MobiDB-lite"/>
    </source>
</evidence>
<dbReference type="PROSITE" id="PS50969">
    <property type="entry name" value="FCP1"/>
    <property type="match status" value="1"/>
</dbReference>
<dbReference type="GO" id="GO:0015031">
    <property type="term" value="P:protein transport"/>
    <property type="evidence" value="ECO:0007669"/>
    <property type="project" value="UniProtKB-KW"/>
</dbReference>
<sequence>MSSSRLRFPVAHFFNSARFVDPYAPLKTRLPDHLVYPDRPKPVSPTQQPPRHAPPPAREDLDRRPRKPFRDSRFTSKDFVTYPDHAGSKRPYPRTFRSSLVPSQPRHQTGRLSISAAESEEPLGHEDIIDPYKKHTRPALFKSANWFYPHNRPDMKEQPIDVYLGSGTISLGTNGPKASPLPPRRVRQPASRSAVIPGLHLLEQEGREPKPTMSFTAINAKPCQIVEKEESMVRQEQDRLLIQQQQQHIGRIVPSWRKPPLPPLSPKKRKPPSPASGGIPEPTKEYLRESNYTPRKLDRPRRILVVLDLNGTLLYRPQRLAPTQFIKRPHTDRFLEYCLANFHVAIWSSARLANVKLILEQFLTPSQCRKLVVVWGREQLGLCRDDYNSKVQCYKRLSFLWQHKDVQASYSELLPGRWDQSNTVLVDDSPEKGRSEPYNIMSIPEFSGLRNEPEDVLPQVHDYLNRLCYARNISSHMRESPFQLNPNFVL</sequence>
<dbReference type="InterPro" id="IPR050365">
    <property type="entry name" value="TIM50"/>
</dbReference>
<comment type="subunit">
    <text evidence="1">Component of the TIM23 complex.</text>
</comment>
<dbReference type="SMART" id="SM00577">
    <property type="entry name" value="CPDc"/>
    <property type="match status" value="1"/>
</dbReference>
<evidence type="ECO:0000313" key="4">
    <source>
        <dbReference type="EMBL" id="PHH62177.1"/>
    </source>
</evidence>
<keyword evidence="5" id="KW-1185">Reference proteome</keyword>
<dbReference type="AlphaFoldDB" id="A0A2C5Y0G4"/>
<name>A0A2C5Y0G4_9HYPO</name>
<comment type="subcellular location">
    <subcellularLocation>
        <location evidence="1">Mitochondrion inner membrane</location>
        <topology evidence="1">Single-pass membrane protein</topology>
    </subcellularLocation>
</comment>
<dbReference type="Gene3D" id="3.40.50.1000">
    <property type="entry name" value="HAD superfamily/HAD-like"/>
    <property type="match status" value="1"/>
</dbReference>
<dbReference type="Proteomes" id="UP000226192">
    <property type="component" value="Unassembled WGS sequence"/>
</dbReference>
<dbReference type="SUPFAM" id="SSF56784">
    <property type="entry name" value="HAD-like"/>
    <property type="match status" value="1"/>
</dbReference>
<dbReference type="GO" id="GO:0005744">
    <property type="term" value="C:TIM23 mitochondrial import inner membrane translocase complex"/>
    <property type="evidence" value="ECO:0007669"/>
    <property type="project" value="UniProtKB-UniRule"/>
</dbReference>
<dbReference type="PANTHER" id="PTHR12210">
    <property type="entry name" value="DULLARD PROTEIN PHOSPHATASE"/>
    <property type="match status" value="1"/>
</dbReference>
<dbReference type="InterPro" id="IPR023214">
    <property type="entry name" value="HAD_sf"/>
</dbReference>
<protein>
    <recommendedName>
        <fullName evidence="1">Mitochondrial import inner membrane translocase subunit TIM50</fullName>
    </recommendedName>
</protein>
<dbReference type="InterPro" id="IPR036412">
    <property type="entry name" value="HAD-like_sf"/>
</dbReference>
<evidence type="ECO:0000313" key="5">
    <source>
        <dbReference type="Proteomes" id="UP000226192"/>
    </source>
</evidence>
<feature type="domain" description="FCP1 homology" evidence="3">
    <location>
        <begin position="298"/>
        <end position="467"/>
    </location>
</feature>
<keyword evidence="1" id="KW-0653">Protein transport</keyword>
<organism evidence="4 5">
    <name type="scientific">Ophiocordyceps australis</name>
    <dbReference type="NCBI Taxonomy" id="1399860"/>
    <lineage>
        <taxon>Eukaryota</taxon>
        <taxon>Fungi</taxon>
        <taxon>Dikarya</taxon>
        <taxon>Ascomycota</taxon>
        <taxon>Pezizomycotina</taxon>
        <taxon>Sordariomycetes</taxon>
        <taxon>Hypocreomycetidae</taxon>
        <taxon>Hypocreales</taxon>
        <taxon>Ophiocordycipitaceae</taxon>
        <taxon>Ophiocordyceps</taxon>
    </lineage>
</organism>
<keyword evidence="1" id="KW-0811">Translocation</keyword>
<keyword evidence="1" id="KW-0496">Mitochondrion</keyword>
<feature type="region of interest" description="Disordered" evidence="2">
    <location>
        <begin position="32"/>
        <end position="120"/>
    </location>
</feature>